<sequence length="806" mass="90684">MLTTEAKPLDHVSALGLCITRLDRLYKAKNMTTPNEALGDYLGLGYDILTGESKMVIFGDYYNNCNVSADGKYILPDFFRAEKIFSGTVDKSTVIYNSLKEYTESSNSDKDGGANGGNKGFALSGTFSSSSQSTKTSMEKKDESMILFKAEILLYRLEGDLSGRFGRAFGERMKSVVNTMKRGLKRTTRYLIEEIYRDYGNHVILQADLGVKLERKVFISSSLVSASSEKASNFKMGVEASMKKEDRNGAGKGGFGSKKTESALFEIYQVDRTDIVSVWGGPDYEKMFSNNLEDLMSTDNVVALSKNIVPLHSVMHIGSLSALGVTESEVSALRMKFQNVYDELIERNTHRGCTDKEYYNFDFQANVDDKTCTASKCKIVNINFDCSMDQNECHVKREEMLNQLSIQEKMAMERMITVPSEDRYNKYLELENQLTNVTKCKGGKTSQNPDAKFFALASMNEFKMCAKQGTIVHNETGFYNKVCGEPVPAEWLKPPVFGGFYQKCELDPGTQKYYAELAKLGKPHELPCERLAVKNIISDKFDCPHLLEPILIKNYIHTLPDTFETIYDGICDYANGHGCETYAFELVLKDKVNISTFWCRNSSIYYGGAYERARPYNSYINAEGCGPGMMDVRIFHDNVFCISNFTTEGRNHSDMPELRSLFSIQSDSAYCKNYASKKLITYIDGEAIYACIYKKRGYNLVSAVQPAEVPFKDFLEMIETHENSILTFYKIGNESEKNTIPLYSINYEIATFIQQTTKKNESKLESNSEVKPSQPQSSVFTTFTSPIIIAIAALTVFALILICLCC</sequence>
<accession>A0A7E4UXB2</accession>
<feature type="domain" description="MACPF" evidence="2">
    <location>
        <begin position="25"/>
        <end position="348"/>
    </location>
</feature>
<keyword evidence="1" id="KW-1133">Transmembrane helix</keyword>
<keyword evidence="3" id="KW-1185">Reference proteome</keyword>
<protein>
    <submittedName>
        <fullName evidence="4">Macrophage-expressed gene 1 protein</fullName>
    </submittedName>
</protein>
<evidence type="ECO:0000259" key="2">
    <source>
        <dbReference type="PROSITE" id="PS51412"/>
    </source>
</evidence>
<dbReference type="WBParaSite" id="Pan_g1393.t1">
    <property type="protein sequence ID" value="Pan_g1393.t1"/>
    <property type="gene ID" value="Pan_g1393"/>
</dbReference>
<reference evidence="3" key="1">
    <citation type="journal article" date="2013" name="Genetics">
        <title>The draft genome and transcriptome of Panagrellus redivivus are shaped by the harsh demands of a free-living lifestyle.</title>
        <authorList>
            <person name="Srinivasan J."/>
            <person name="Dillman A.R."/>
            <person name="Macchietto M.G."/>
            <person name="Heikkinen L."/>
            <person name="Lakso M."/>
            <person name="Fracchia K.M."/>
            <person name="Antoshechkin I."/>
            <person name="Mortazavi A."/>
            <person name="Wong G."/>
            <person name="Sternberg P.W."/>
        </authorList>
    </citation>
    <scope>NUCLEOTIDE SEQUENCE [LARGE SCALE GENOMIC DNA]</scope>
    <source>
        <strain evidence="3">MT8872</strain>
    </source>
</reference>
<dbReference type="AlphaFoldDB" id="A0A7E4UXB2"/>
<organism evidence="3 4">
    <name type="scientific">Panagrellus redivivus</name>
    <name type="common">Microworm</name>
    <dbReference type="NCBI Taxonomy" id="6233"/>
    <lineage>
        <taxon>Eukaryota</taxon>
        <taxon>Metazoa</taxon>
        <taxon>Ecdysozoa</taxon>
        <taxon>Nematoda</taxon>
        <taxon>Chromadorea</taxon>
        <taxon>Rhabditida</taxon>
        <taxon>Tylenchina</taxon>
        <taxon>Panagrolaimomorpha</taxon>
        <taxon>Panagrolaimoidea</taxon>
        <taxon>Panagrolaimidae</taxon>
        <taxon>Panagrellus</taxon>
    </lineage>
</organism>
<evidence type="ECO:0000313" key="3">
    <source>
        <dbReference type="Proteomes" id="UP000492821"/>
    </source>
</evidence>
<keyword evidence="1" id="KW-0812">Transmembrane</keyword>
<reference evidence="4" key="2">
    <citation type="submission" date="2020-10" db="UniProtKB">
        <authorList>
            <consortium name="WormBaseParasite"/>
        </authorList>
    </citation>
    <scope>IDENTIFICATION</scope>
</reference>
<name>A0A7E4UXB2_PANRE</name>
<evidence type="ECO:0000256" key="1">
    <source>
        <dbReference type="SAM" id="Phobius"/>
    </source>
</evidence>
<dbReference type="PROSITE" id="PS51412">
    <property type="entry name" value="MACPF_2"/>
    <property type="match status" value="1"/>
</dbReference>
<feature type="transmembrane region" description="Helical" evidence="1">
    <location>
        <begin position="783"/>
        <end position="805"/>
    </location>
</feature>
<dbReference type="InterPro" id="IPR020864">
    <property type="entry name" value="MACPF"/>
</dbReference>
<proteinExistence type="predicted"/>
<dbReference type="Pfam" id="PF01823">
    <property type="entry name" value="MACPF"/>
    <property type="match status" value="1"/>
</dbReference>
<evidence type="ECO:0000313" key="4">
    <source>
        <dbReference type="WBParaSite" id="Pan_g1393.t1"/>
    </source>
</evidence>
<keyword evidence="1" id="KW-0472">Membrane</keyword>
<dbReference type="Proteomes" id="UP000492821">
    <property type="component" value="Unassembled WGS sequence"/>
</dbReference>